<keyword evidence="2" id="KW-0378">Hydrolase</keyword>
<name>A0A7S7LUB6_9BACT</name>
<evidence type="ECO:0000259" key="4">
    <source>
        <dbReference type="SMART" id="SM00479"/>
    </source>
</evidence>
<reference evidence="5 6" key="1">
    <citation type="submission" date="2020-05" db="EMBL/GenBank/DDBJ databases">
        <title>Sulfurimonas marisnigri, sp. nov., and Sulfurimonas baltica, sp. nov., manganese oxide reducing chemolithoautotrophs of the class Epsilonproteobacteria isolated from the pelagic redoxclines of the Black and Baltic Seas and emended description of the genus Sulfurimonas.</title>
        <authorList>
            <person name="Henkel J.V."/>
            <person name="Laudan C."/>
            <person name="Werner J."/>
            <person name="Neu T."/>
            <person name="Plewe S."/>
            <person name="Sproer C."/>
            <person name="Bunk B."/>
            <person name="Schulz-Vogt H.N."/>
        </authorList>
    </citation>
    <scope>NUCLEOTIDE SEQUENCE [LARGE SCALE GENOMIC DNA]</scope>
    <source>
        <strain evidence="5 6">GD2</strain>
    </source>
</reference>
<keyword evidence="1" id="KW-0540">Nuclease</keyword>
<dbReference type="RefSeq" id="WP_194368650.1">
    <property type="nucleotide sequence ID" value="NZ_CP054492.1"/>
</dbReference>
<gene>
    <name evidence="5" type="ORF">HUE88_10050</name>
</gene>
<sequence>MLIFLDVETTGLESADRICSIGLIAIDGDKIISKYDLVNEGKKISSKASSINHITNEMIKDKPKLTDSETYKFLQEHNNENSTIIAHNLKFDLKMLATCSFKPNTKLIDTLRVTKHLIPECEQFSLQFLRYELQLYKIEKKEAVKCEVTEGISAHNALIDSLHVRLLYEYLLEISSHVKMIELSFKNVLIEKFEFGKYSGRHIEEIAMIDRAYLEWMLGNIMDLDEDLRYSVTYNLEG</sequence>
<evidence type="ECO:0000256" key="1">
    <source>
        <dbReference type="ARBA" id="ARBA00022722"/>
    </source>
</evidence>
<dbReference type="AlphaFoldDB" id="A0A7S7LUB6"/>
<dbReference type="CDD" id="cd06127">
    <property type="entry name" value="DEDDh"/>
    <property type="match status" value="1"/>
</dbReference>
<proteinExistence type="predicted"/>
<evidence type="ECO:0000256" key="3">
    <source>
        <dbReference type="ARBA" id="ARBA00022839"/>
    </source>
</evidence>
<dbReference type="InterPro" id="IPR036397">
    <property type="entry name" value="RNaseH_sf"/>
</dbReference>
<dbReference type="KEGG" id="sbal:HUE88_10050"/>
<organism evidence="5 6">
    <name type="scientific">Candidatus Sulfurimonas baltica</name>
    <dbReference type="NCBI Taxonomy" id="2740404"/>
    <lineage>
        <taxon>Bacteria</taxon>
        <taxon>Pseudomonadati</taxon>
        <taxon>Campylobacterota</taxon>
        <taxon>Epsilonproteobacteria</taxon>
        <taxon>Campylobacterales</taxon>
        <taxon>Sulfurimonadaceae</taxon>
        <taxon>Sulfurimonas</taxon>
    </lineage>
</organism>
<evidence type="ECO:0000313" key="6">
    <source>
        <dbReference type="Proteomes" id="UP000593994"/>
    </source>
</evidence>
<dbReference type="InterPro" id="IPR013520">
    <property type="entry name" value="Ribonucl_H"/>
</dbReference>
<keyword evidence="6" id="KW-1185">Reference proteome</keyword>
<dbReference type="PANTHER" id="PTHR30231">
    <property type="entry name" value="DNA POLYMERASE III SUBUNIT EPSILON"/>
    <property type="match status" value="1"/>
</dbReference>
<feature type="domain" description="Exonuclease" evidence="4">
    <location>
        <begin position="1"/>
        <end position="177"/>
    </location>
</feature>
<dbReference type="GO" id="GO:0003676">
    <property type="term" value="F:nucleic acid binding"/>
    <property type="evidence" value="ECO:0007669"/>
    <property type="project" value="InterPro"/>
</dbReference>
<dbReference type="PANTHER" id="PTHR30231:SF4">
    <property type="entry name" value="PROTEIN NEN2"/>
    <property type="match status" value="1"/>
</dbReference>
<dbReference type="Gene3D" id="3.30.420.10">
    <property type="entry name" value="Ribonuclease H-like superfamily/Ribonuclease H"/>
    <property type="match status" value="1"/>
</dbReference>
<keyword evidence="3" id="KW-0269">Exonuclease</keyword>
<evidence type="ECO:0000256" key="2">
    <source>
        <dbReference type="ARBA" id="ARBA00022801"/>
    </source>
</evidence>
<dbReference type="GO" id="GO:0008408">
    <property type="term" value="F:3'-5' exonuclease activity"/>
    <property type="evidence" value="ECO:0007669"/>
    <property type="project" value="TreeGrafter"/>
</dbReference>
<dbReference type="GO" id="GO:0006259">
    <property type="term" value="P:DNA metabolic process"/>
    <property type="evidence" value="ECO:0007669"/>
    <property type="project" value="UniProtKB-ARBA"/>
</dbReference>
<dbReference type="InterPro" id="IPR012337">
    <property type="entry name" value="RNaseH-like_sf"/>
</dbReference>
<dbReference type="SMART" id="SM00479">
    <property type="entry name" value="EXOIII"/>
    <property type="match status" value="1"/>
</dbReference>
<dbReference type="Pfam" id="PF20600">
    <property type="entry name" value="ExoX-like_C"/>
    <property type="match status" value="1"/>
</dbReference>
<evidence type="ECO:0000313" key="5">
    <source>
        <dbReference type="EMBL" id="QOY51455.1"/>
    </source>
</evidence>
<protein>
    <submittedName>
        <fullName evidence="5">3'-5' exoribonuclease</fullName>
    </submittedName>
</protein>
<dbReference type="SUPFAM" id="SSF53098">
    <property type="entry name" value="Ribonuclease H-like"/>
    <property type="match status" value="1"/>
</dbReference>
<dbReference type="InterPro" id="IPR046768">
    <property type="entry name" value="ExoX-like_C"/>
</dbReference>
<accession>A0A7S7LUB6</accession>
<dbReference type="Pfam" id="PF00929">
    <property type="entry name" value="RNase_T"/>
    <property type="match status" value="1"/>
</dbReference>
<dbReference type="Proteomes" id="UP000593994">
    <property type="component" value="Chromosome"/>
</dbReference>
<dbReference type="EMBL" id="CP054492">
    <property type="protein sequence ID" value="QOY51455.1"/>
    <property type="molecule type" value="Genomic_DNA"/>
</dbReference>